<evidence type="ECO:0000259" key="3">
    <source>
        <dbReference type="Pfam" id="PF00501"/>
    </source>
</evidence>
<dbReference type="PANTHER" id="PTHR43201">
    <property type="entry name" value="ACYL-COA SYNTHETASE"/>
    <property type="match status" value="1"/>
</dbReference>
<dbReference type="GO" id="GO:0006631">
    <property type="term" value="P:fatty acid metabolic process"/>
    <property type="evidence" value="ECO:0007669"/>
    <property type="project" value="TreeGrafter"/>
</dbReference>
<name>A0A7X2H7H5_9BACL</name>
<comment type="caution">
    <text evidence="5">The sequence shown here is derived from an EMBL/GenBank/DDBJ whole genome shotgun (WGS) entry which is preliminary data.</text>
</comment>
<evidence type="ECO:0000313" key="5">
    <source>
        <dbReference type="EMBL" id="MRN54957.1"/>
    </source>
</evidence>
<evidence type="ECO:0000313" key="6">
    <source>
        <dbReference type="Proteomes" id="UP000463051"/>
    </source>
</evidence>
<feature type="domain" description="AMP-binding enzyme C-terminal" evidence="4">
    <location>
        <begin position="406"/>
        <end position="481"/>
    </location>
</feature>
<proteinExistence type="inferred from homology"/>
<dbReference type="PROSITE" id="PS00455">
    <property type="entry name" value="AMP_BINDING"/>
    <property type="match status" value="1"/>
</dbReference>
<protein>
    <submittedName>
        <fullName evidence="5">AMP-binding protein</fullName>
    </submittedName>
</protein>
<accession>A0A7X2H7H5</accession>
<dbReference type="AlphaFoldDB" id="A0A7X2H7H5"/>
<dbReference type="RefSeq" id="WP_154120475.1">
    <property type="nucleotide sequence ID" value="NZ_WJXB01000007.1"/>
</dbReference>
<reference evidence="5 6" key="1">
    <citation type="submission" date="2019-11" db="EMBL/GenBank/DDBJ databases">
        <title>Paenibacillus monticola sp. nov., a novel PGPR strain isolated from mountain sample in China.</title>
        <authorList>
            <person name="Zhao Q."/>
            <person name="Li H.-P."/>
            <person name="Zhang J.-L."/>
        </authorList>
    </citation>
    <scope>NUCLEOTIDE SEQUENCE [LARGE SCALE GENOMIC DNA]</scope>
    <source>
        <strain evidence="5 6">LC-T2</strain>
    </source>
</reference>
<sequence>MNLVEHILELAQIAPELIAITDGREERTYAQLMKLVQQVSNGLRHGGHTKRNIAILSGNRMEFVELLLGAIYAGCVPILLDPKWPPGEIDKVIRQCEPGLIVCEGRFASDLAKRYKEIPQLYFVEDQQPGSYCSWLAGFVPDALAEENPELLFIGYTSGTTGLPKGYMRTHLSWLRSFEATEKAFKLNRIQHVLAPGPFVHSLSLFAMMQSLYSLATFHLLPEFDAESVLNLCSREPDMILFVVPTMIDALLRQAASSTAQKSMQTLISSGGKWPESSKQRCREMFKETKLYEYYGSSEASYICYLEITGEEQPDSLGKSFDGVHISIRDEQFREVPSGTIGELYIQSEMMFTGYHQLPEETASVFRDGWLRTGDYIFLDQGRHLHLAGRASNMIKSGGLKVFPEEVEAVLLRIPAIREVMVFGKADDRWGEQVTALIQWDGEQRLSLDEIRNYCRPYLASYKAPKQLVTVERFIYTSSGKIVRQEMKTIGEKG</sequence>
<comment type="similarity">
    <text evidence="1">Belongs to the ATP-dependent AMP-binding enzyme family.</text>
</comment>
<dbReference type="Gene3D" id="3.40.50.12780">
    <property type="entry name" value="N-terminal domain of ligase-like"/>
    <property type="match status" value="1"/>
</dbReference>
<dbReference type="InterPro" id="IPR042099">
    <property type="entry name" value="ANL_N_sf"/>
</dbReference>
<dbReference type="Pfam" id="PF13193">
    <property type="entry name" value="AMP-binding_C"/>
    <property type="match status" value="1"/>
</dbReference>
<dbReference type="EMBL" id="WJXB01000007">
    <property type="protein sequence ID" value="MRN54957.1"/>
    <property type="molecule type" value="Genomic_DNA"/>
</dbReference>
<gene>
    <name evidence="5" type="ORF">GJB61_18420</name>
</gene>
<dbReference type="Proteomes" id="UP000463051">
    <property type="component" value="Unassembled WGS sequence"/>
</dbReference>
<dbReference type="InterPro" id="IPR000873">
    <property type="entry name" value="AMP-dep_synth/lig_dom"/>
</dbReference>
<dbReference type="SUPFAM" id="SSF56801">
    <property type="entry name" value="Acetyl-CoA synthetase-like"/>
    <property type="match status" value="1"/>
</dbReference>
<organism evidence="5 6">
    <name type="scientific">Paenibacillus monticola</name>
    <dbReference type="NCBI Taxonomy" id="2666075"/>
    <lineage>
        <taxon>Bacteria</taxon>
        <taxon>Bacillati</taxon>
        <taxon>Bacillota</taxon>
        <taxon>Bacilli</taxon>
        <taxon>Bacillales</taxon>
        <taxon>Paenibacillaceae</taxon>
        <taxon>Paenibacillus</taxon>
    </lineage>
</organism>
<evidence type="ECO:0000259" key="4">
    <source>
        <dbReference type="Pfam" id="PF13193"/>
    </source>
</evidence>
<evidence type="ECO:0000256" key="1">
    <source>
        <dbReference type="ARBA" id="ARBA00006432"/>
    </source>
</evidence>
<dbReference type="PANTHER" id="PTHR43201:SF5">
    <property type="entry name" value="MEDIUM-CHAIN ACYL-COA LIGASE ACSF2, MITOCHONDRIAL"/>
    <property type="match status" value="1"/>
</dbReference>
<dbReference type="InterPro" id="IPR045851">
    <property type="entry name" value="AMP-bd_C_sf"/>
</dbReference>
<keyword evidence="2" id="KW-0436">Ligase</keyword>
<feature type="domain" description="AMP-dependent synthetase/ligase" evidence="3">
    <location>
        <begin position="14"/>
        <end position="356"/>
    </location>
</feature>
<dbReference type="InterPro" id="IPR020845">
    <property type="entry name" value="AMP-binding_CS"/>
</dbReference>
<dbReference type="Pfam" id="PF00501">
    <property type="entry name" value="AMP-binding"/>
    <property type="match status" value="1"/>
</dbReference>
<dbReference type="GO" id="GO:0031956">
    <property type="term" value="F:medium-chain fatty acid-CoA ligase activity"/>
    <property type="evidence" value="ECO:0007669"/>
    <property type="project" value="TreeGrafter"/>
</dbReference>
<evidence type="ECO:0000256" key="2">
    <source>
        <dbReference type="ARBA" id="ARBA00022598"/>
    </source>
</evidence>
<dbReference type="InterPro" id="IPR025110">
    <property type="entry name" value="AMP-bd_C"/>
</dbReference>
<keyword evidence="6" id="KW-1185">Reference proteome</keyword>
<dbReference type="Gene3D" id="3.30.300.30">
    <property type="match status" value="1"/>
</dbReference>